<evidence type="ECO:0000313" key="3">
    <source>
        <dbReference type="Proteomes" id="UP000054466"/>
    </source>
</evidence>
<sequence>MSPATNIGQFRETLHGAWRLASQASVSTTNPQHKSYLLGPTATGFILYTPDGHMTATASANLPPIETVNPAAGLASLLSDAEAAACARSYISYAGGFELREISKEEDGEKWAGEKEKAMKDQGVWLGMLVHIVECSLFPNWVGTRQHRICSIDREGVLTLTAREGTDKDGETFRAIARWKKA</sequence>
<gene>
    <name evidence="2" type="ORF">PV07_11283</name>
</gene>
<keyword evidence="3" id="KW-1185">Reference proteome</keyword>
<evidence type="ECO:0000259" key="1">
    <source>
        <dbReference type="Pfam" id="PF13924"/>
    </source>
</evidence>
<dbReference type="OrthoDB" id="3904217at2759"/>
<dbReference type="HOGENOM" id="CLU_109259_2_1_1"/>
<reference evidence="2 3" key="1">
    <citation type="submission" date="2015-01" db="EMBL/GenBank/DDBJ databases">
        <title>The Genome Sequence of Cladophialophora immunda CBS83496.</title>
        <authorList>
            <consortium name="The Broad Institute Genomics Platform"/>
            <person name="Cuomo C."/>
            <person name="de Hoog S."/>
            <person name="Gorbushina A."/>
            <person name="Stielow B."/>
            <person name="Teixiera M."/>
            <person name="Abouelleil A."/>
            <person name="Chapman S.B."/>
            <person name="Priest M."/>
            <person name="Young S.K."/>
            <person name="Wortman J."/>
            <person name="Nusbaum C."/>
            <person name="Birren B."/>
        </authorList>
    </citation>
    <scope>NUCLEOTIDE SEQUENCE [LARGE SCALE GENOMIC DNA]</scope>
    <source>
        <strain evidence="2 3">CBS 83496</strain>
    </source>
</reference>
<dbReference type="AlphaFoldDB" id="A0A0D1Z656"/>
<dbReference type="VEuPathDB" id="FungiDB:PV07_11283"/>
<evidence type="ECO:0000313" key="2">
    <source>
        <dbReference type="EMBL" id="KIW23051.1"/>
    </source>
</evidence>
<feature type="domain" description="Lipocalin-like" evidence="1">
    <location>
        <begin position="15"/>
        <end position="182"/>
    </location>
</feature>
<dbReference type="Proteomes" id="UP000054466">
    <property type="component" value="Unassembled WGS sequence"/>
</dbReference>
<proteinExistence type="predicted"/>
<organism evidence="2 3">
    <name type="scientific">Cladophialophora immunda</name>
    <dbReference type="NCBI Taxonomy" id="569365"/>
    <lineage>
        <taxon>Eukaryota</taxon>
        <taxon>Fungi</taxon>
        <taxon>Dikarya</taxon>
        <taxon>Ascomycota</taxon>
        <taxon>Pezizomycotina</taxon>
        <taxon>Eurotiomycetes</taxon>
        <taxon>Chaetothyriomycetidae</taxon>
        <taxon>Chaetothyriales</taxon>
        <taxon>Herpotrichiellaceae</taxon>
        <taxon>Cladophialophora</taxon>
    </lineage>
</organism>
<dbReference type="Pfam" id="PF13924">
    <property type="entry name" value="Lipocalin_5"/>
    <property type="match status" value="1"/>
</dbReference>
<dbReference type="InterPro" id="IPR024311">
    <property type="entry name" value="Lipocalin-like"/>
</dbReference>
<dbReference type="RefSeq" id="XP_016243267.1">
    <property type="nucleotide sequence ID" value="XM_016398705.1"/>
</dbReference>
<accession>A0A0D1Z656</accession>
<dbReference type="GeneID" id="27350477"/>
<dbReference type="EMBL" id="KN847046">
    <property type="protein sequence ID" value="KIW23051.1"/>
    <property type="molecule type" value="Genomic_DNA"/>
</dbReference>
<name>A0A0D1Z656_9EURO</name>
<protein>
    <recommendedName>
        <fullName evidence="1">Lipocalin-like domain-containing protein</fullName>
    </recommendedName>
</protein>